<dbReference type="Proteomes" id="UP000186040">
    <property type="component" value="Unassembled WGS sequence"/>
</dbReference>
<dbReference type="PANTHER" id="PTHR31299:SF0">
    <property type="entry name" value="ESTERASE, PUTATIVE (AFU_ORTHOLOGUE AFUA_1G05850)-RELATED"/>
    <property type="match status" value="1"/>
</dbReference>
<reference evidence="1 2" key="1">
    <citation type="submission" date="2016-10" db="EMBL/GenBank/DDBJ databases">
        <title>The Draft Genome Sequence of Actinokineospora bangkokensis 44EHWT reveals the biosynthetic pathway of antifungal compounds Thailandins with unusual extender unit butylmalonyl-CoA.</title>
        <authorList>
            <person name="Greule A."/>
            <person name="Intra B."/>
            <person name="Flemming S."/>
            <person name="Rommel M.G."/>
            <person name="Panbangred W."/>
            <person name="Bechthold A."/>
        </authorList>
    </citation>
    <scope>NUCLEOTIDE SEQUENCE [LARGE SCALE GENOMIC DNA]</scope>
    <source>
        <strain evidence="1 2">44EHW</strain>
    </source>
</reference>
<gene>
    <name evidence="1" type="ORF">BJP25_18000</name>
</gene>
<proteinExistence type="predicted"/>
<dbReference type="GO" id="GO:0046677">
    <property type="term" value="P:response to antibiotic"/>
    <property type="evidence" value="ECO:0007669"/>
    <property type="project" value="InterPro"/>
</dbReference>
<organism evidence="1 2">
    <name type="scientific">Actinokineospora bangkokensis</name>
    <dbReference type="NCBI Taxonomy" id="1193682"/>
    <lineage>
        <taxon>Bacteria</taxon>
        <taxon>Bacillati</taxon>
        <taxon>Actinomycetota</taxon>
        <taxon>Actinomycetes</taxon>
        <taxon>Pseudonocardiales</taxon>
        <taxon>Pseudonocardiaceae</taxon>
        <taxon>Actinokineospora</taxon>
    </lineage>
</organism>
<dbReference type="SUPFAM" id="SSF159501">
    <property type="entry name" value="EreA/ChaN-like"/>
    <property type="match status" value="1"/>
</dbReference>
<evidence type="ECO:0008006" key="3">
    <source>
        <dbReference type="Google" id="ProtNLM"/>
    </source>
</evidence>
<sequence length="364" mass="38568">MVGMDHTWVTEQLARIDPDAVAEVVAEASVVGLGVSTREAREPFQVAVDITRGLVERGFRVLAFLDNPRVVDRYDRYAAGEDVDLMAALGQAWGPWRTREVVEALAWVRGWNARHPGDRVRVIGVGPSRALPGDYDRVLDAAGAPPRVVELFGVIRTAHDAGEHVLRASGTHPGTPFVELAREAQRLLGPLDPTTDALVAGIVEHHANAIGVGYDAEAEERAAANRLLTAADQGVVLWEGSAHVAATGHMAGGHLRRALSTGYAAVHITFGTGHLRGFDVPAPAAGSLEDVLLRAGGPRTLVPAADTPDGPLRTRLIAGVYEPAKDAGAYHRLPSLRAAFDAVVFLPEVTPVRPLPVAVAPTGL</sequence>
<comment type="caution">
    <text evidence="1">The sequence shown here is derived from an EMBL/GenBank/DDBJ whole genome shotgun (WGS) entry which is preliminary data.</text>
</comment>
<dbReference type="STRING" id="1193682.BJP25_18000"/>
<name>A0A1Q9LMY3_9PSEU</name>
<evidence type="ECO:0000313" key="2">
    <source>
        <dbReference type="Proteomes" id="UP000186040"/>
    </source>
</evidence>
<accession>A0A1Q9LMY3</accession>
<dbReference type="Gene3D" id="3.40.1660.10">
    <property type="entry name" value="EreA-like (biosynthetic domain)"/>
    <property type="match status" value="1"/>
</dbReference>
<dbReference type="Pfam" id="PF05139">
    <property type="entry name" value="Erythro_esteras"/>
    <property type="match status" value="2"/>
</dbReference>
<dbReference type="CDD" id="cd14728">
    <property type="entry name" value="Ere-like"/>
    <property type="match status" value="1"/>
</dbReference>
<evidence type="ECO:0000313" key="1">
    <source>
        <dbReference type="EMBL" id="OLR93359.1"/>
    </source>
</evidence>
<dbReference type="InterPro" id="IPR007815">
    <property type="entry name" value="Emycin_Estase"/>
</dbReference>
<dbReference type="AlphaFoldDB" id="A0A1Q9LMY3"/>
<dbReference type="InterPro" id="IPR052036">
    <property type="entry name" value="Hydrolase/PRTase-associated"/>
</dbReference>
<protein>
    <recommendedName>
        <fullName evidence="3">Erythromycin esterase</fullName>
    </recommendedName>
</protein>
<dbReference type="PANTHER" id="PTHR31299">
    <property type="entry name" value="ESTERASE, PUTATIVE (AFU_ORTHOLOGUE AFUA_1G05850)-RELATED"/>
    <property type="match status" value="1"/>
</dbReference>
<dbReference type="EMBL" id="MKQR01000011">
    <property type="protein sequence ID" value="OLR93359.1"/>
    <property type="molecule type" value="Genomic_DNA"/>
</dbReference>
<keyword evidence="2" id="KW-1185">Reference proteome</keyword>
<dbReference type="Gene3D" id="3.30.1870.10">
    <property type="entry name" value="EreA-like, domain 2"/>
    <property type="match status" value="1"/>
</dbReference>